<feature type="compositionally biased region" description="Polar residues" evidence="1">
    <location>
        <begin position="56"/>
        <end position="69"/>
    </location>
</feature>
<organism evidence="2 3">
    <name type="scientific">Coccomyxa subellipsoidea</name>
    <dbReference type="NCBI Taxonomy" id="248742"/>
    <lineage>
        <taxon>Eukaryota</taxon>
        <taxon>Viridiplantae</taxon>
        <taxon>Chlorophyta</taxon>
        <taxon>core chlorophytes</taxon>
        <taxon>Trebouxiophyceae</taxon>
        <taxon>Trebouxiophyceae incertae sedis</taxon>
        <taxon>Coccomyxaceae</taxon>
        <taxon>Coccomyxa</taxon>
    </lineage>
</organism>
<comment type="caution">
    <text evidence="2">The sequence shown here is derived from an EMBL/GenBank/DDBJ whole genome shotgun (WGS) entry which is preliminary data.</text>
</comment>
<dbReference type="Proteomes" id="UP001491310">
    <property type="component" value="Unassembled WGS sequence"/>
</dbReference>
<reference evidence="2 3" key="1">
    <citation type="journal article" date="2024" name="Nat. Commun.">
        <title>Phylogenomics reveals the evolutionary origins of lichenization in chlorophyte algae.</title>
        <authorList>
            <person name="Puginier C."/>
            <person name="Libourel C."/>
            <person name="Otte J."/>
            <person name="Skaloud P."/>
            <person name="Haon M."/>
            <person name="Grisel S."/>
            <person name="Petersen M."/>
            <person name="Berrin J.G."/>
            <person name="Delaux P.M."/>
            <person name="Dal Grande F."/>
            <person name="Keller J."/>
        </authorList>
    </citation>
    <scope>NUCLEOTIDE SEQUENCE [LARGE SCALE GENOMIC DNA]</scope>
    <source>
        <strain evidence="2 3">SAG 216-7</strain>
    </source>
</reference>
<sequence>MASAISGDVNPGWQAYRSRPLQRHTVRSAAFRDRRLQMEEDALREALLMTAKASITGHSQAQPVPSVRTSCGVPEESPQRLQHMART</sequence>
<name>A0ABR2YW30_9CHLO</name>
<keyword evidence="3" id="KW-1185">Reference proteome</keyword>
<evidence type="ECO:0000256" key="1">
    <source>
        <dbReference type="SAM" id="MobiDB-lite"/>
    </source>
</evidence>
<gene>
    <name evidence="2" type="ORF">WJX75_007221</name>
</gene>
<protein>
    <submittedName>
        <fullName evidence="2">Uncharacterized protein</fullName>
    </submittedName>
</protein>
<accession>A0ABR2YW30</accession>
<dbReference type="EMBL" id="JALJOT010000004">
    <property type="protein sequence ID" value="KAK9916008.1"/>
    <property type="molecule type" value="Genomic_DNA"/>
</dbReference>
<feature type="region of interest" description="Disordered" evidence="1">
    <location>
        <begin position="56"/>
        <end position="87"/>
    </location>
</feature>
<proteinExistence type="predicted"/>
<evidence type="ECO:0000313" key="3">
    <source>
        <dbReference type="Proteomes" id="UP001491310"/>
    </source>
</evidence>
<evidence type="ECO:0000313" key="2">
    <source>
        <dbReference type="EMBL" id="KAK9916008.1"/>
    </source>
</evidence>